<organism evidence="1 3">
    <name type="scientific">Cellulomonas hominis</name>
    <dbReference type="NCBI Taxonomy" id="156981"/>
    <lineage>
        <taxon>Bacteria</taxon>
        <taxon>Bacillati</taxon>
        <taxon>Actinomycetota</taxon>
        <taxon>Actinomycetes</taxon>
        <taxon>Micrococcales</taxon>
        <taxon>Cellulomonadaceae</taxon>
        <taxon>Cellulomonas</taxon>
    </lineage>
</organism>
<gene>
    <name evidence="1" type="ORF">CHO01_28950</name>
    <name evidence="2" type="ORF">HNR08_003491</name>
</gene>
<dbReference type="Proteomes" id="UP000564629">
    <property type="component" value="Unassembled WGS sequence"/>
</dbReference>
<evidence type="ECO:0000313" key="1">
    <source>
        <dbReference type="EMBL" id="GEL47779.1"/>
    </source>
</evidence>
<dbReference type="EMBL" id="BJVQ01000048">
    <property type="protein sequence ID" value="GEL47779.1"/>
    <property type="molecule type" value="Genomic_DNA"/>
</dbReference>
<evidence type="ECO:0000313" key="2">
    <source>
        <dbReference type="EMBL" id="MBB5474755.1"/>
    </source>
</evidence>
<reference evidence="2 4" key="2">
    <citation type="submission" date="2020-08" db="EMBL/GenBank/DDBJ databases">
        <title>Sequencing the genomes of 1000 actinobacteria strains.</title>
        <authorList>
            <person name="Klenk H.-P."/>
        </authorList>
    </citation>
    <scope>NUCLEOTIDE SEQUENCE [LARGE SCALE GENOMIC DNA]</scope>
    <source>
        <strain evidence="2 4">DSM 9581</strain>
    </source>
</reference>
<dbReference type="RefSeq" id="WP_146839185.1">
    <property type="nucleotide sequence ID" value="NZ_BJVQ01000048.1"/>
</dbReference>
<accession>A0A511FEV4</accession>
<dbReference type="AlphaFoldDB" id="A0A511FEV4"/>
<name>A0A511FEV4_9CELL</name>
<evidence type="ECO:0000313" key="3">
    <source>
        <dbReference type="Proteomes" id="UP000321723"/>
    </source>
</evidence>
<evidence type="ECO:0000313" key="4">
    <source>
        <dbReference type="Proteomes" id="UP000564629"/>
    </source>
</evidence>
<dbReference type="Proteomes" id="UP000321723">
    <property type="component" value="Unassembled WGS sequence"/>
</dbReference>
<reference evidence="1 3" key="1">
    <citation type="submission" date="2019-07" db="EMBL/GenBank/DDBJ databases">
        <title>Whole genome shotgun sequence of Cellulomonas hominis NBRC 16055.</title>
        <authorList>
            <person name="Hosoyama A."/>
            <person name="Uohara A."/>
            <person name="Ohji S."/>
            <person name="Ichikawa N."/>
        </authorList>
    </citation>
    <scope>NUCLEOTIDE SEQUENCE [LARGE SCALE GENOMIC DNA]</scope>
    <source>
        <strain evidence="1 3">NBRC 16055</strain>
    </source>
</reference>
<sequence length="350" mass="37583">MSETSARHEWIDAWCGHLENLLQQPSSTTPQTGRRLVALPAWLWLAPAISIGRKAVRADGRTMLMPVRVTWPDAAHLVALPAGTHHLPWSATGLGHAVTGVLTVQVTEHGVHSIKGCADLAPTDHGPDTQAARAALLQRADTSRWQARMSLERYVEQAVDAAVATVTRDVLGLRSVHSVLDATSTETVRDAMLLGTGQTPGAVDRIIERSLAPAAFVRVDPLHYLTVDLRRAAEAYVRRAISDPPIGRKIRTVQRAMPGASLDEVVAAYRQAHPRDFLSMRRAARALSAGADLNASAAREPRAATARTAVDVEALALARAENATSDVTELAARSRRALAGALNADLRRAS</sequence>
<proteinExistence type="predicted"/>
<dbReference type="OrthoDB" id="5146710at2"/>
<dbReference type="EMBL" id="JACHDN010000001">
    <property type="protein sequence ID" value="MBB5474755.1"/>
    <property type="molecule type" value="Genomic_DNA"/>
</dbReference>
<comment type="caution">
    <text evidence="1">The sequence shown here is derived from an EMBL/GenBank/DDBJ whole genome shotgun (WGS) entry which is preliminary data.</text>
</comment>
<keyword evidence="3" id="KW-1185">Reference proteome</keyword>
<protein>
    <submittedName>
        <fullName evidence="1">Uncharacterized protein</fullName>
    </submittedName>
</protein>